<sequence>MIDLVSDNNASHQPATFKIGVEVGSDKKDGIKVMGTHSIEIPILLTN</sequence>
<evidence type="ECO:0000313" key="1">
    <source>
        <dbReference type="EMBL" id="BBI32604.1"/>
    </source>
</evidence>
<keyword evidence="2" id="KW-1185">Reference proteome</keyword>
<proteinExistence type="predicted"/>
<dbReference type="Proteomes" id="UP000289856">
    <property type="component" value="Chromosome"/>
</dbReference>
<dbReference type="AlphaFoldDB" id="A0A3T1D3E2"/>
<protein>
    <submittedName>
        <fullName evidence="1">Uncharacterized protein</fullName>
    </submittedName>
</protein>
<dbReference type="KEGG" id="cohn:KCTCHS21_20030"/>
<organism evidence="1 2">
    <name type="scientific">Cohnella abietis</name>
    <dbReference type="NCBI Taxonomy" id="2507935"/>
    <lineage>
        <taxon>Bacteria</taxon>
        <taxon>Bacillati</taxon>
        <taxon>Bacillota</taxon>
        <taxon>Bacilli</taxon>
        <taxon>Bacillales</taxon>
        <taxon>Paenibacillaceae</taxon>
        <taxon>Cohnella</taxon>
    </lineage>
</organism>
<reference evidence="1 2" key="1">
    <citation type="submission" date="2019-01" db="EMBL/GenBank/DDBJ databases">
        <title>Complete genome sequence of Cohnella hallensis HS21 isolated from Korean fir (Abies koreana) rhizospheric soil.</title>
        <authorList>
            <person name="Jiang L."/>
            <person name="Kang S.W."/>
            <person name="Kim S."/>
            <person name="Jung J."/>
            <person name="Kim C.Y."/>
            <person name="Kim D.H."/>
            <person name="Kim S.W."/>
            <person name="Lee J."/>
        </authorList>
    </citation>
    <scope>NUCLEOTIDE SEQUENCE [LARGE SCALE GENOMIC DNA]</scope>
    <source>
        <strain evidence="1 2">HS21</strain>
    </source>
</reference>
<accession>A0A3T1D3E2</accession>
<evidence type="ECO:0000313" key="2">
    <source>
        <dbReference type="Proteomes" id="UP000289856"/>
    </source>
</evidence>
<gene>
    <name evidence="1" type="ORF">KCTCHS21_20030</name>
</gene>
<dbReference type="EMBL" id="AP019400">
    <property type="protein sequence ID" value="BBI32604.1"/>
    <property type="molecule type" value="Genomic_DNA"/>
</dbReference>
<name>A0A3T1D3E2_9BACL</name>